<organism evidence="2 3">
    <name type="scientific">Nesidiocoris tenuis</name>
    <dbReference type="NCBI Taxonomy" id="355587"/>
    <lineage>
        <taxon>Eukaryota</taxon>
        <taxon>Metazoa</taxon>
        <taxon>Ecdysozoa</taxon>
        <taxon>Arthropoda</taxon>
        <taxon>Hexapoda</taxon>
        <taxon>Insecta</taxon>
        <taxon>Pterygota</taxon>
        <taxon>Neoptera</taxon>
        <taxon>Paraneoptera</taxon>
        <taxon>Hemiptera</taxon>
        <taxon>Heteroptera</taxon>
        <taxon>Panheteroptera</taxon>
        <taxon>Cimicomorpha</taxon>
        <taxon>Miridae</taxon>
        <taxon>Dicyphina</taxon>
        <taxon>Nesidiocoris</taxon>
    </lineage>
</organism>
<keyword evidence="3" id="KW-1185">Reference proteome</keyword>
<feature type="compositionally biased region" description="Low complexity" evidence="1">
    <location>
        <begin position="114"/>
        <end position="130"/>
    </location>
</feature>
<evidence type="ECO:0000256" key="1">
    <source>
        <dbReference type="SAM" id="MobiDB-lite"/>
    </source>
</evidence>
<feature type="region of interest" description="Disordered" evidence="1">
    <location>
        <begin position="74"/>
        <end position="140"/>
    </location>
</feature>
<dbReference type="EMBL" id="CADCXU010012879">
    <property type="protein sequence ID" value="CAB0002773.1"/>
    <property type="molecule type" value="Genomic_DNA"/>
</dbReference>
<name>A0A6H5GI95_9HEMI</name>
<feature type="compositionally biased region" description="Polar residues" evidence="1">
    <location>
        <begin position="131"/>
        <end position="140"/>
    </location>
</feature>
<sequence length="140" mass="16045">MLQTLGPLGHSSTALSTYVELQLERILESDHRVVRILHKIRYPQFRRYCLPVDREFLSQDENLFQTKRIRRKTTIMGGTRRHRPAKVRRRRGAQESPSSLVPTAPVPLEPQSPLTLRSLQASSLRSSPISPDTQVSLPRP</sequence>
<reference evidence="2 3" key="1">
    <citation type="submission" date="2020-02" db="EMBL/GenBank/DDBJ databases">
        <authorList>
            <person name="Ferguson B K."/>
        </authorList>
    </citation>
    <scope>NUCLEOTIDE SEQUENCE [LARGE SCALE GENOMIC DNA]</scope>
</reference>
<proteinExistence type="predicted"/>
<feature type="compositionally biased region" description="Basic residues" evidence="1">
    <location>
        <begin position="74"/>
        <end position="91"/>
    </location>
</feature>
<protein>
    <submittedName>
        <fullName evidence="2">Uncharacterized protein</fullName>
    </submittedName>
</protein>
<dbReference type="Proteomes" id="UP000479000">
    <property type="component" value="Unassembled WGS sequence"/>
</dbReference>
<gene>
    <name evidence="2" type="ORF">NTEN_LOCUS8560</name>
</gene>
<dbReference type="AlphaFoldDB" id="A0A6H5GI95"/>
<feature type="non-terminal residue" evidence="2">
    <location>
        <position position="140"/>
    </location>
</feature>
<evidence type="ECO:0000313" key="2">
    <source>
        <dbReference type="EMBL" id="CAB0002773.1"/>
    </source>
</evidence>
<evidence type="ECO:0000313" key="3">
    <source>
        <dbReference type="Proteomes" id="UP000479000"/>
    </source>
</evidence>
<accession>A0A6H5GI95</accession>